<dbReference type="AlphaFoldDB" id="A0A1F6Y678"/>
<feature type="domain" description="Cyclic nucleotide-binding" evidence="1">
    <location>
        <begin position="1"/>
        <end position="45"/>
    </location>
</feature>
<comment type="caution">
    <text evidence="2">The sequence shown here is derived from an EMBL/GenBank/DDBJ whole genome shotgun (WGS) entry which is preliminary data.</text>
</comment>
<protein>
    <recommendedName>
        <fullName evidence="1">Cyclic nucleotide-binding domain-containing protein</fullName>
    </recommendedName>
</protein>
<organism evidence="2 3">
    <name type="scientific">Candidatus Nomurabacteria bacterium RIFCSPLOWO2_02_FULL_40_67</name>
    <dbReference type="NCBI Taxonomy" id="1801787"/>
    <lineage>
        <taxon>Bacteria</taxon>
        <taxon>Candidatus Nomuraibacteriota</taxon>
    </lineage>
</organism>
<evidence type="ECO:0000259" key="1">
    <source>
        <dbReference type="PROSITE" id="PS50042"/>
    </source>
</evidence>
<sequence>MKYIYITSTGSVTLEETENFTLEEAEEKYGKGELFGQIKGLGHSPNQIELDSKGIKFELNPKETWD</sequence>
<gene>
    <name evidence="2" type="ORF">A3I23_00760</name>
</gene>
<name>A0A1F6Y678_9BACT</name>
<accession>A0A1F6Y678</accession>
<dbReference type="Proteomes" id="UP000177693">
    <property type="component" value="Unassembled WGS sequence"/>
</dbReference>
<proteinExistence type="predicted"/>
<evidence type="ECO:0000313" key="2">
    <source>
        <dbReference type="EMBL" id="OGJ01873.1"/>
    </source>
</evidence>
<evidence type="ECO:0000313" key="3">
    <source>
        <dbReference type="Proteomes" id="UP000177693"/>
    </source>
</evidence>
<dbReference type="PROSITE" id="PS50042">
    <property type="entry name" value="CNMP_BINDING_3"/>
    <property type="match status" value="1"/>
</dbReference>
<reference evidence="2 3" key="1">
    <citation type="journal article" date="2016" name="Nat. Commun.">
        <title>Thousands of microbial genomes shed light on interconnected biogeochemical processes in an aquifer system.</title>
        <authorList>
            <person name="Anantharaman K."/>
            <person name="Brown C.T."/>
            <person name="Hug L.A."/>
            <person name="Sharon I."/>
            <person name="Castelle C.J."/>
            <person name="Probst A.J."/>
            <person name="Thomas B.C."/>
            <person name="Singh A."/>
            <person name="Wilkins M.J."/>
            <person name="Karaoz U."/>
            <person name="Brodie E.L."/>
            <person name="Williams K.H."/>
            <person name="Hubbard S.S."/>
            <person name="Banfield J.F."/>
        </authorList>
    </citation>
    <scope>NUCLEOTIDE SEQUENCE [LARGE SCALE GENOMIC DNA]</scope>
</reference>
<dbReference type="EMBL" id="MFVL01000009">
    <property type="protein sequence ID" value="OGJ01873.1"/>
    <property type="molecule type" value="Genomic_DNA"/>
</dbReference>
<dbReference type="InterPro" id="IPR000595">
    <property type="entry name" value="cNMP-bd_dom"/>
</dbReference>